<accession>A0A5N5SNU0</accession>
<sequence>MMYLLRLYGAIERYLNMFLITHHYSKYEFSFFDVALTKYFTLNSWETNSFVALFFPCASHILNLAMNGPWSEKYHWDDKGHHKFFLGRALLNGTRFPICLYIEKHSGRQSIRTEYADFIYEATPFYPAVAEAIKIGLTLPATICNIELLFSTLQHVKTWNWSTIRDERLNKLCMLKVHRKRIQENTAEFIGKVTNKYKQQPRRLKVSIADYENEACNIKEPYRSTQGKDVRERNTSRLISKVELSSWSLLRFLFYGQLLLIVC</sequence>
<organism evidence="1 2">
    <name type="scientific">Armadillidium nasatum</name>
    <dbReference type="NCBI Taxonomy" id="96803"/>
    <lineage>
        <taxon>Eukaryota</taxon>
        <taxon>Metazoa</taxon>
        <taxon>Ecdysozoa</taxon>
        <taxon>Arthropoda</taxon>
        <taxon>Crustacea</taxon>
        <taxon>Multicrustacea</taxon>
        <taxon>Malacostraca</taxon>
        <taxon>Eumalacostraca</taxon>
        <taxon>Peracarida</taxon>
        <taxon>Isopoda</taxon>
        <taxon>Oniscidea</taxon>
        <taxon>Crinocheta</taxon>
        <taxon>Armadillidiidae</taxon>
        <taxon>Armadillidium</taxon>
    </lineage>
</organism>
<gene>
    <name evidence="1" type="ORF">Anas_09637</name>
</gene>
<evidence type="ECO:0000313" key="2">
    <source>
        <dbReference type="Proteomes" id="UP000326759"/>
    </source>
</evidence>
<dbReference type="AlphaFoldDB" id="A0A5N5SNU0"/>
<evidence type="ECO:0000313" key="1">
    <source>
        <dbReference type="EMBL" id="KAB7495754.1"/>
    </source>
</evidence>
<evidence type="ECO:0008006" key="3">
    <source>
        <dbReference type="Google" id="ProtNLM"/>
    </source>
</evidence>
<protein>
    <recommendedName>
        <fullName evidence="3">HAT C-terminal dimerisation domain-containing protein</fullName>
    </recommendedName>
</protein>
<reference evidence="1 2" key="1">
    <citation type="journal article" date="2019" name="PLoS Biol.">
        <title>Sex chromosomes control vertical transmission of feminizing Wolbachia symbionts in an isopod.</title>
        <authorList>
            <person name="Becking T."/>
            <person name="Chebbi M.A."/>
            <person name="Giraud I."/>
            <person name="Moumen B."/>
            <person name="Laverre T."/>
            <person name="Caubet Y."/>
            <person name="Peccoud J."/>
            <person name="Gilbert C."/>
            <person name="Cordaux R."/>
        </authorList>
    </citation>
    <scope>NUCLEOTIDE SEQUENCE [LARGE SCALE GENOMIC DNA]</scope>
    <source>
        <strain evidence="1">ANa2</strain>
        <tissue evidence="1">Whole body excluding digestive tract and cuticle</tissue>
    </source>
</reference>
<comment type="caution">
    <text evidence="1">The sequence shown here is derived from an EMBL/GenBank/DDBJ whole genome shotgun (WGS) entry which is preliminary data.</text>
</comment>
<dbReference type="Proteomes" id="UP000326759">
    <property type="component" value="Unassembled WGS sequence"/>
</dbReference>
<dbReference type="OrthoDB" id="6598476at2759"/>
<proteinExistence type="predicted"/>
<name>A0A5N5SNU0_9CRUS</name>
<keyword evidence="2" id="KW-1185">Reference proteome</keyword>
<dbReference type="EMBL" id="SEYY01022153">
    <property type="protein sequence ID" value="KAB7495754.1"/>
    <property type="molecule type" value="Genomic_DNA"/>
</dbReference>